<dbReference type="InterPro" id="IPR001173">
    <property type="entry name" value="Glyco_trans_2-like"/>
</dbReference>
<dbReference type="SUPFAM" id="SSF53448">
    <property type="entry name" value="Nucleotide-diphospho-sugar transferases"/>
    <property type="match status" value="1"/>
</dbReference>
<proteinExistence type="predicted"/>
<dbReference type="AlphaFoldDB" id="A0A0F9IJM1"/>
<gene>
    <name evidence="2" type="ORF">LCGC14_1868960</name>
</gene>
<evidence type="ECO:0000313" key="2">
    <source>
        <dbReference type="EMBL" id="KKL94010.1"/>
    </source>
</evidence>
<dbReference type="PANTHER" id="PTHR43179:SF7">
    <property type="entry name" value="RHAMNOSYLTRANSFERASE WBBL"/>
    <property type="match status" value="1"/>
</dbReference>
<accession>A0A0F9IJM1</accession>
<dbReference type="InterPro" id="IPR029044">
    <property type="entry name" value="Nucleotide-diphossugar_trans"/>
</dbReference>
<dbReference type="Pfam" id="PF00535">
    <property type="entry name" value="Glycos_transf_2"/>
    <property type="match status" value="1"/>
</dbReference>
<dbReference type="EMBL" id="LAZR01019038">
    <property type="protein sequence ID" value="KKL94010.1"/>
    <property type="molecule type" value="Genomic_DNA"/>
</dbReference>
<reference evidence="2" key="1">
    <citation type="journal article" date="2015" name="Nature">
        <title>Complex archaea that bridge the gap between prokaryotes and eukaryotes.</title>
        <authorList>
            <person name="Spang A."/>
            <person name="Saw J.H."/>
            <person name="Jorgensen S.L."/>
            <person name="Zaremba-Niedzwiedzka K."/>
            <person name="Martijn J."/>
            <person name="Lind A.E."/>
            <person name="van Eijk R."/>
            <person name="Schleper C."/>
            <person name="Guy L."/>
            <person name="Ettema T.J."/>
        </authorList>
    </citation>
    <scope>NUCLEOTIDE SEQUENCE</scope>
</reference>
<evidence type="ECO:0000259" key="1">
    <source>
        <dbReference type="Pfam" id="PF00535"/>
    </source>
</evidence>
<dbReference type="Gene3D" id="3.90.550.10">
    <property type="entry name" value="Spore Coat Polysaccharide Biosynthesis Protein SpsA, Chain A"/>
    <property type="match status" value="1"/>
</dbReference>
<organism evidence="2">
    <name type="scientific">marine sediment metagenome</name>
    <dbReference type="NCBI Taxonomy" id="412755"/>
    <lineage>
        <taxon>unclassified sequences</taxon>
        <taxon>metagenomes</taxon>
        <taxon>ecological metagenomes</taxon>
    </lineage>
</organism>
<sequence>MSVDIVTTTYSGNVDKLKLCLSSVLEKTKFVDYKWFLLANNPDEKLKKVIHDSIYIDDMMFNDRIETIFNDTNDNSFSQNNNETVVEGNGEYILFLNDDCQPIVDSWLLNMTRILDTDPKVGVVGSLLLYPNKTIQHCGVFFSHRTNNLPFHMHYRKPVSEVSSFISVPRYYQAVTAACMLVRRDDFNAVGGFSTDYFYSFEDTDLCIKIKDKLKKRCVFCSGSILIHHEGISGTQPRLEENITAFRKNCSGKYFNDLDFYLNNNKYMVYKEKF</sequence>
<protein>
    <recommendedName>
        <fullName evidence="1">Glycosyltransferase 2-like domain-containing protein</fullName>
    </recommendedName>
</protein>
<name>A0A0F9IJM1_9ZZZZ</name>
<comment type="caution">
    <text evidence="2">The sequence shown here is derived from an EMBL/GenBank/DDBJ whole genome shotgun (WGS) entry which is preliminary data.</text>
</comment>
<feature type="domain" description="Glycosyltransferase 2-like" evidence="1">
    <location>
        <begin position="5"/>
        <end position="133"/>
    </location>
</feature>
<dbReference type="PANTHER" id="PTHR43179">
    <property type="entry name" value="RHAMNOSYLTRANSFERASE WBBL"/>
    <property type="match status" value="1"/>
</dbReference>